<evidence type="ECO:0000313" key="4">
    <source>
        <dbReference type="EMBL" id="AXO88459.1"/>
    </source>
</evidence>
<keyword evidence="1" id="KW-0238">DNA-binding</keyword>
<dbReference type="InterPro" id="IPR010998">
    <property type="entry name" value="Integrase_recombinase_N"/>
</dbReference>
<dbReference type="GO" id="GO:0015074">
    <property type="term" value="P:DNA integration"/>
    <property type="evidence" value="ECO:0007669"/>
    <property type="project" value="InterPro"/>
</dbReference>
<dbReference type="RefSeq" id="WP_116888274.1">
    <property type="nucleotide sequence ID" value="NZ_CP031641.1"/>
</dbReference>
<dbReference type="GO" id="GO:0006310">
    <property type="term" value="P:DNA recombination"/>
    <property type="evidence" value="ECO:0007669"/>
    <property type="project" value="UniProtKB-KW"/>
</dbReference>
<keyword evidence="5" id="KW-1185">Reference proteome</keyword>
<evidence type="ECO:0000256" key="2">
    <source>
        <dbReference type="ARBA" id="ARBA00023172"/>
    </source>
</evidence>
<dbReference type="EMBL" id="CP031641">
    <property type="protein sequence ID" value="AXO88459.1"/>
    <property type="molecule type" value="Genomic_DNA"/>
</dbReference>
<name>A0AAI8K930_9PSED</name>
<dbReference type="Pfam" id="PF00589">
    <property type="entry name" value="Phage_integrase"/>
    <property type="match status" value="1"/>
</dbReference>
<evidence type="ECO:0000313" key="5">
    <source>
        <dbReference type="Proteomes" id="UP000258127"/>
    </source>
</evidence>
<gene>
    <name evidence="4" type="ORF">DZC75_10795</name>
</gene>
<evidence type="ECO:0000256" key="1">
    <source>
        <dbReference type="ARBA" id="ARBA00023125"/>
    </source>
</evidence>
<dbReference type="AlphaFoldDB" id="A0AAI8K930"/>
<dbReference type="SUPFAM" id="SSF56349">
    <property type="entry name" value="DNA breaking-rejoining enzymes"/>
    <property type="match status" value="1"/>
</dbReference>
<dbReference type="Proteomes" id="UP000258127">
    <property type="component" value="Chromosome"/>
</dbReference>
<dbReference type="GO" id="GO:0003677">
    <property type="term" value="F:DNA binding"/>
    <property type="evidence" value="ECO:0007669"/>
    <property type="project" value="UniProtKB-KW"/>
</dbReference>
<evidence type="ECO:0000259" key="3">
    <source>
        <dbReference type="PROSITE" id="PS51898"/>
    </source>
</evidence>
<sequence>MLCHHCCATLPASKMSLGQWAIEFGTLIATRNLKPKTLADRLSQIQQLVLLLGGPDRQLSTIRPVDAATAIRCVWDTGREHLSLRLHIEADDMFNEAIIAGHVGLNPITHLRRPRPVVRRSRLTFEQLQAIRRISTRRGRQWLVGAIDIALVTGLRIGDVVRLQADHISDDHLLVKHQKTGVRQAIPLDIRLDAARIVLRKVIDRCRDGMKPGDLLICRSDGRPYHKNYLTSAFSADRDSAIPRSAWGEGKKPATFHEIRSLSERMYRAQGQDTKALLGHKRQSTTDLYNDERDCGSVSYKVVPIAGRKKGPTHVAGHV</sequence>
<proteinExistence type="predicted"/>
<protein>
    <recommendedName>
        <fullName evidence="3">Tyr recombinase domain-containing protein</fullName>
    </recommendedName>
</protein>
<accession>A0AAI8K930</accession>
<reference evidence="4 5" key="1">
    <citation type="submission" date="2018-08" db="EMBL/GenBank/DDBJ databases">
        <authorList>
            <person name="Lee Y."/>
            <person name="Kakembo D."/>
        </authorList>
    </citation>
    <scope>NUCLEOTIDE SEQUENCE [LARGE SCALE GENOMIC DNA]</scope>
    <source>
        <strain evidence="4 5">JBCS1880</strain>
    </source>
</reference>
<dbReference type="Gene3D" id="1.10.150.130">
    <property type="match status" value="1"/>
</dbReference>
<feature type="domain" description="Tyr recombinase" evidence="3">
    <location>
        <begin position="118"/>
        <end position="304"/>
    </location>
</feature>
<keyword evidence="2" id="KW-0233">DNA recombination</keyword>
<dbReference type="InterPro" id="IPR002104">
    <property type="entry name" value="Integrase_catalytic"/>
</dbReference>
<dbReference type="PROSITE" id="PS51898">
    <property type="entry name" value="TYR_RECOMBINASE"/>
    <property type="match status" value="1"/>
</dbReference>
<dbReference type="InterPro" id="IPR011010">
    <property type="entry name" value="DNA_brk_join_enz"/>
</dbReference>
<dbReference type="Gene3D" id="1.10.443.10">
    <property type="entry name" value="Intergrase catalytic core"/>
    <property type="match status" value="1"/>
</dbReference>
<dbReference type="InterPro" id="IPR013762">
    <property type="entry name" value="Integrase-like_cat_sf"/>
</dbReference>
<organism evidence="4 5">
    <name type="scientific">Pseudomonas parafulva</name>
    <dbReference type="NCBI Taxonomy" id="157782"/>
    <lineage>
        <taxon>Bacteria</taxon>
        <taxon>Pseudomonadati</taxon>
        <taxon>Pseudomonadota</taxon>
        <taxon>Gammaproteobacteria</taxon>
        <taxon>Pseudomonadales</taxon>
        <taxon>Pseudomonadaceae</taxon>
        <taxon>Pseudomonas</taxon>
    </lineage>
</organism>